<keyword evidence="8" id="KW-0067">ATP-binding</keyword>
<dbReference type="PANTHER" id="PTHR23342">
    <property type="entry name" value="N-ACETYLGLUTAMATE SYNTHASE"/>
    <property type="match status" value="1"/>
</dbReference>
<dbReference type="Gene3D" id="3.40.1160.10">
    <property type="entry name" value="Acetylglutamate kinase-like"/>
    <property type="match status" value="1"/>
</dbReference>
<keyword evidence="3" id="KW-0055">Arginine biosynthesis</keyword>
<comment type="catalytic activity">
    <reaction evidence="9">
        <text>N-acetyl-L-glutamate + ATP = N-acetyl-L-glutamyl 5-phosphate + ADP</text>
        <dbReference type="Rhea" id="RHEA:14629"/>
        <dbReference type="ChEBI" id="CHEBI:30616"/>
        <dbReference type="ChEBI" id="CHEBI:44337"/>
        <dbReference type="ChEBI" id="CHEBI:57936"/>
        <dbReference type="ChEBI" id="CHEBI:456216"/>
        <dbReference type="EC" id="2.7.2.8"/>
    </reaction>
</comment>
<evidence type="ECO:0000259" key="10">
    <source>
        <dbReference type="PROSITE" id="PS51731"/>
    </source>
</evidence>
<dbReference type="Pfam" id="PF04768">
    <property type="entry name" value="NAT"/>
    <property type="match status" value="1"/>
</dbReference>
<dbReference type="GO" id="GO:0003942">
    <property type="term" value="F:N-acetyl-gamma-glutamyl-phosphate reductase activity"/>
    <property type="evidence" value="ECO:0007669"/>
    <property type="project" value="TreeGrafter"/>
</dbReference>
<comment type="caution">
    <text evidence="11">The sequence shown here is derived from an EMBL/GenBank/DDBJ whole genome shotgun (WGS) entry which is preliminary data.</text>
</comment>
<dbReference type="FunFam" id="3.40.1160.10:FF:000046">
    <property type="entry name" value="N-acetylglutamate kinase / N-acetylglutamate synthase"/>
    <property type="match status" value="1"/>
</dbReference>
<dbReference type="NCBIfam" id="TIGR00761">
    <property type="entry name" value="argB"/>
    <property type="match status" value="1"/>
</dbReference>
<dbReference type="PROSITE" id="PS51731">
    <property type="entry name" value="GNAT_NAGS"/>
    <property type="match status" value="1"/>
</dbReference>
<keyword evidence="12" id="KW-1185">Reference proteome</keyword>
<dbReference type="InterPro" id="IPR004662">
    <property type="entry name" value="AcgluKinase_fam"/>
</dbReference>
<dbReference type="InterPro" id="IPR036393">
    <property type="entry name" value="AceGlu_kinase-like_sf"/>
</dbReference>
<reference evidence="11" key="1">
    <citation type="journal article" date="2020" name="bioRxiv">
        <title>Whole genome comparisons of ergot fungi reveals the divergence and evolution of species within the genus Claviceps are the result of varying mechanisms driving genome evolution and host range expansion.</title>
        <authorList>
            <person name="Wyka S.A."/>
            <person name="Mondo S.J."/>
            <person name="Liu M."/>
            <person name="Dettman J."/>
            <person name="Nalam V."/>
            <person name="Broders K.D."/>
        </authorList>
    </citation>
    <scope>NUCLEOTIDE SEQUENCE</scope>
    <source>
        <strain evidence="11">CCC 602</strain>
    </source>
</reference>
<dbReference type="GO" id="GO:0005759">
    <property type="term" value="C:mitochondrial matrix"/>
    <property type="evidence" value="ECO:0007669"/>
    <property type="project" value="TreeGrafter"/>
</dbReference>
<evidence type="ECO:0000256" key="5">
    <source>
        <dbReference type="ARBA" id="ARBA00022679"/>
    </source>
</evidence>
<dbReference type="CDD" id="cd04263">
    <property type="entry name" value="DUF619-NAGK-FABP"/>
    <property type="match status" value="1"/>
</dbReference>
<name>A0A9P7T1W5_9HYPO</name>
<dbReference type="InterPro" id="IPR001048">
    <property type="entry name" value="Asp/Glu/Uridylate_kinase"/>
</dbReference>
<dbReference type="InterPro" id="IPR006855">
    <property type="entry name" value="Vertebrate-like_GNAT_dom"/>
</dbReference>
<evidence type="ECO:0000256" key="3">
    <source>
        <dbReference type="ARBA" id="ARBA00022571"/>
    </source>
</evidence>
<feature type="domain" description="N-acetyltransferase" evidence="10">
    <location>
        <begin position="342"/>
        <end position="495"/>
    </location>
</feature>
<dbReference type="PANTHER" id="PTHR23342:SF0">
    <property type="entry name" value="N-ACETYLGLUTAMATE SYNTHASE, MITOCHONDRIAL"/>
    <property type="match status" value="1"/>
</dbReference>
<dbReference type="FunFam" id="3.40.630.30:FF:000029">
    <property type="entry name" value="Bifunctional acetylglutamate kinase/N-acetyl-gamma-glutamyl-phosphate reductase"/>
    <property type="match status" value="1"/>
</dbReference>
<protein>
    <recommendedName>
        <fullName evidence="2">acetylglutamate kinase</fullName>
        <ecNumber evidence="2">2.7.2.8</ecNumber>
    </recommendedName>
</protein>
<dbReference type="Pfam" id="PF00696">
    <property type="entry name" value="AA_kinase"/>
    <property type="match status" value="1"/>
</dbReference>
<keyword evidence="6" id="KW-0547">Nucleotide-binding</keyword>
<dbReference type="Proteomes" id="UP000748025">
    <property type="component" value="Unassembled WGS sequence"/>
</dbReference>
<organism evidence="11 12">
    <name type="scientific">Claviceps pusilla</name>
    <dbReference type="NCBI Taxonomy" id="123648"/>
    <lineage>
        <taxon>Eukaryota</taxon>
        <taxon>Fungi</taxon>
        <taxon>Dikarya</taxon>
        <taxon>Ascomycota</taxon>
        <taxon>Pezizomycotina</taxon>
        <taxon>Sordariomycetes</taxon>
        <taxon>Hypocreomycetidae</taxon>
        <taxon>Hypocreales</taxon>
        <taxon>Clavicipitaceae</taxon>
        <taxon>Claviceps</taxon>
    </lineage>
</organism>
<evidence type="ECO:0000256" key="7">
    <source>
        <dbReference type="ARBA" id="ARBA00022777"/>
    </source>
</evidence>
<evidence type="ECO:0000313" key="12">
    <source>
        <dbReference type="Proteomes" id="UP000748025"/>
    </source>
</evidence>
<dbReference type="OrthoDB" id="438291at2759"/>
<evidence type="ECO:0000256" key="1">
    <source>
        <dbReference type="ARBA" id="ARBA00004828"/>
    </source>
</evidence>
<evidence type="ECO:0000256" key="6">
    <source>
        <dbReference type="ARBA" id="ARBA00022741"/>
    </source>
</evidence>
<sequence>MLSATAAVTRAGFRRAAPRAASSVAAQTKIRIPNIALCRALSTTGPLAAPPARDRTREIVAQTINSIGSKREGQQYLKLFTSVSSQKFAVIKVGGAILTEYINELCRSLLFLYELGLYPVIVHGAGPQLNRLLEEAGVEPQFEEGIRVTDAKTLGIARNLFLEENLRLIDRLDELGVATRSLSGVFTADYLNKEKWQYVGKITKVNKAAIEKSIEAGYIPVLTSMAESEDGRLLNVNADVAAAELARALEPLKVVYLSEKGGLFDGEGQKISHINLDAEFDSLMSQSWCRYGTRLKIKEIKELLDTLPRSSSVAIIHPSDLQKELFTDSGAGTLIRRGDKIKKVTSIDEFEDLEMLKSTLIRDREGLDAEATVDRYIDFLKENPFTAYYDDTMQCLAIVMPPNQDRAMGTLATLTITKPGWLTNVAENVFAAVKKDNARLAWTVSESDENLTWFFEKADGSFNKNGSVLFYYGCDFKDPSFAPVYDEFITHGRAMLGDANLESRLRRAAQAASESLGRVHAAQQAQGYSTAAAAPAHSQQ</sequence>
<dbReference type="Gene3D" id="3.40.630.30">
    <property type="match status" value="1"/>
</dbReference>
<accession>A0A9P7T1W5</accession>
<keyword evidence="7" id="KW-0418">Kinase</keyword>
<gene>
    <name evidence="11" type="primary">ARG6_2</name>
    <name evidence="11" type="ORF">E4U43_007149</name>
</gene>
<dbReference type="GO" id="GO:0005524">
    <property type="term" value="F:ATP binding"/>
    <property type="evidence" value="ECO:0007669"/>
    <property type="project" value="UniProtKB-KW"/>
</dbReference>
<evidence type="ECO:0000256" key="9">
    <source>
        <dbReference type="ARBA" id="ARBA00048141"/>
    </source>
</evidence>
<dbReference type="EC" id="2.7.2.8" evidence="2"/>
<evidence type="ECO:0000256" key="4">
    <source>
        <dbReference type="ARBA" id="ARBA00022605"/>
    </source>
</evidence>
<proteinExistence type="predicted"/>
<keyword evidence="4" id="KW-0028">Amino-acid biosynthesis</keyword>
<dbReference type="EMBL" id="SRPW01000558">
    <property type="protein sequence ID" value="KAG6013687.1"/>
    <property type="molecule type" value="Genomic_DNA"/>
</dbReference>
<dbReference type="SUPFAM" id="SSF53633">
    <property type="entry name" value="Carbamate kinase-like"/>
    <property type="match status" value="1"/>
</dbReference>
<dbReference type="GO" id="GO:0003991">
    <property type="term" value="F:acetylglutamate kinase activity"/>
    <property type="evidence" value="ECO:0007669"/>
    <property type="project" value="UniProtKB-EC"/>
</dbReference>
<evidence type="ECO:0000313" key="11">
    <source>
        <dbReference type="EMBL" id="KAG6013687.1"/>
    </source>
</evidence>
<evidence type="ECO:0000256" key="2">
    <source>
        <dbReference type="ARBA" id="ARBA00013065"/>
    </source>
</evidence>
<dbReference type="GO" id="GO:0006526">
    <property type="term" value="P:L-arginine biosynthetic process"/>
    <property type="evidence" value="ECO:0007669"/>
    <property type="project" value="UniProtKB-KW"/>
</dbReference>
<comment type="pathway">
    <text evidence="1">Amino-acid biosynthesis; L-arginine biosynthesis; N(2)-acetyl-L-ornithine from L-glutamate: step 2/4.</text>
</comment>
<keyword evidence="5" id="KW-0808">Transferase</keyword>
<dbReference type="CDD" id="cd04252">
    <property type="entry name" value="AAK_NAGK-fArgBP"/>
    <property type="match status" value="1"/>
</dbReference>
<dbReference type="InterPro" id="IPR041734">
    <property type="entry name" value="NAGK-fArgBP"/>
</dbReference>
<evidence type="ECO:0000256" key="8">
    <source>
        <dbReference type="ARBA" id="ARBA00022840"/>
    </source>
</evidence>
<dbReference type="AlphaFoldDB" id="A0A9P7T1W5"/>